<sequence length="474" mass="51099">MPESVIDVFDRLVYAEPPAERRDVVETACVLGGSIAGLLAARVLADHAERVVIIERDELPADPVIRHAVPQGAQVHTLVAAGVAWLDRWLPGFSEEMVEAGATVTLLHEYAILYDGHRQASSDDQIRSILAGRPLIETRIRNRVTALPNVTVVRGQVTGLEFGDGAVTGVRYTADGADQVRSADLVVDAMGWASRVPDWLGRAEFDQPILERLATPLTYASAVFERAKPTDELPQKGVVSMHSPGQAEGGLGLAVTNAIEDDQWIVTVIGFDEDRPARTVDELRAVVAPLFPLFQEATSGAAARDIETYRQAESRRRRFTGLRSFPARLVSVGDAVASFNPIYGQGISSAALHASCLSAYLRGEPDQATPAEEFFRLQEVVVDAVWAVSASGDQARLDATNGREVPEDVLEQRQAGQQIVAAALVDGDIATEFNEVAFMLRHPGVLADPAFVARVRAVTEGMESSLADKAPLAE</sequence>
<dbReference type="GO" id="GO:0071949">
    <property type="term" value="F:FAD binding"/>
    <property type="evidence" value="ECO:0007669"/>
    <property type="project" value="InterPro"/>
</dbReference>
<evidence type="ECO:0000259" key="1">
    <source>
        <dbReference type="Pfam" id="PF01494"/>
    </source>
</evidence>
<dbReference type="KEGG" id="acab:QRX50_05635"/>
<dbReference type="PANTHER" id="PTHR43422">
    <property type="entry name" value="THIAMINE THIAZOLE SYNTHASE"/>
    <property type="match status" value="1"/>
</dbReference>
<proteinExistence type="predicted"/>
<reference evidence="2 3" key="1">
    <citation type="submission" date="2023-06" db="EMBL/GenBank/DDBJ databases">
        <authorList>
            <person name="Oyuntsetseg B."/>
            <person name="Kim S.B."/>
        </authorList>
    </citation>
    <scope>NUCLEOTIDE SEQUENCE [LARGE SCALE GENOMIC DNA]</scope>
    <source>
        <strain evidence="2 3">2-15</strain>
    </source>
</reference>
<dbReference type="RefSeq" id="WP_285970901.1">
    <property type="nucleotide sequence ID" value="NZ_CP127294.1"/>
</dbReference>
<keyword evidence="2" id="KW-0503">Monooxygenase</keyword>
<dbReference type="Proteomes" id="UP001236014">
    <property type="component" value="Chromosome"/>
</dbReference>
<dbReference type="AlphaFoldDB" id="A0A9Y2II96"/>
<protein>
    <submittedName>
        <fullName evidence="2">FAD-dependent monooxygenase</fullName>
    </submittedName>
</protein>
<dbReference type="EMBL" id="CP127294">
    <property type="protein sequence ID" value="WIX80267.1"/>
    <property type="molecule type" value="Genomic_DNA"/>
</dbReference>
<keyword evidence="2" id="KW-0560">Oxidoreductase</keyword>
<dbReference type="Pfam" id="PF01494">
    <property type="entry name" value="FAD_binding_3"/>
    <property type="match status" value="1"/>
</dbReference>
<keyword evidence="3" id="KW-1185">Reference proteome</keyword>
<dbReference type="Gene3D" id="3.50.50.60">
    <property type="entry name" value="FAD/NAD(P)-binding domain"/>
    <property type="match status" value="1"/>
</dbReference>
<organism evidence="2 3">
    <name type="scientific">Amycolatopsis carbonis</name>
    <dbReference type="NCBI Taxonomy" id="715471"/>
    <lineage>
        <taxon>Bacteria</taxon>
        <taxon>Bacillati</taxon>
        <taxon>Actinomycetota</taxon>
        <taxon>Actinomycetes</taxon>
        <taxon>Pseudonocardiales</taxon>
        <taxon>Pseudonocardiaceae</taxon>
        <taxon>Amycolatopsis</taxon>
    </lineage>
</organism>
<dbReference type="GO" id="GO:0004497">
    <property type="term" value="F:monooxygenase activity"/>
    <property type="evidence" value="ECO:0007669"/>
    <property type="project" value="UniProtKB-KW"/>
</dbReference>
<feature type="domain" description="FAD-binding" evidence="1">
    <location>
        <begin position="28"/>
        <end position="358"/>
    </location>
</feature>
<gene>
    <name evidence="2" type="ORF">QRX50_05635</name>
</gene>
<name>A0A9Y2II96_9PSEU</name>
<dbReference type="InterPro" id="IPR036188">
    <property type="entry name" value="FAD/NAD-bd_sf"/>
</dbReference>
<dbReference type="PANTHER" id="PTHR43422:SF3">
    <property type="entry name" value="THIAMINE THIAZOLE SYNTHASE"/>
    <property type="match status" value="1"/>
</dbReference>
<evidence type="ECO:0000313" key="3">
    <source>
        <dbReference type="Proteomes" id="UP001236014"/>
    </source>
</evidence>
<dbReference type="SUPFAM" id="SSF51905">
    <property type="entry name" value="FAD/NAD(P)-binding domain"/>
    <property type="match status" value="1"/>
</dbReference>
<accession>A0A9Y2II96</accession>
<evidence type="ECO:0000313" key="2">
    <source>
        <dbReference type="EMBL" id="WIX80267.1"/>
    </source>
</evidence>
<dbReference type="InterPro" id="IPR002938">
    <property type="entry name" value="FAD-bd"/>
</dbReference>